<feature type="compositionally biased region" description="Basic and acidic residues" evidence="2">
    <location>
        <begin position="826"/>
        <end position="839"/>
    </location>
</feature>
<dbReference type="InterPro" id="IPR035899">
    <property type="entry name" value="DBL_dom_sf"/>
</dbReference>
<evidence type="ECO:0000259" key="3">
    <source>
        <dbReference type="PROSITE" id="PS50010"/>
    </source>
</evidence>
<feature type="domain" description="DH" evidence="3">
    <location>
        <begin position="240"/>
        <end position="448"/>
    </location>
</feature>
<dbReference type="InterPro" id="IPR000219">
    <property type="entry name" value="DH_dom"/>
</dbReference>
<name>A0A2P8AFY1_9PEZI</name>
<feature type="coiled-coil region" evidence="1">
    <location>
        <begin position="1439"/>
        <end position="1518"/>
    </location>
</feature>
<feature type="compositionally biased region" description="Polar residues" evidence="2">
    <location>
        <begin position="1318"/>
        <end position="1331"/>
    </location>
</feature>
<dbReference type="Pfam" id="PF25351">
    <property type="entry name" value="PH_BUD3_C"/>
    <property type="match status" value="1"/>
</dbReference>
<feature type="compositionally biased region" description="Basic and acidic residues" evidence="2">
    <location>
        <begin position="1343"/>
        <end position="1356"/>
    </location>
</feature>
<protein>
    <recommendedName>
        <fullName evidence="3">DH domain-containing protein</fullName>
    </recommendedName>
</protein>
<sequence length="1521" mass="166800">MVVVSGAPPALAGQLELFHTTDPLLYNSPVLVFFGQAASVVHTSSRIQVHIYTPAGLESYTRLSISPNSPYYAAVNALPREEQGDEVCRGIAYALSKYFTELPPKVKECLTSQSSATKRPTSPFGLFSPTHVAVLASRLTRIENAKEVVTTVQRALGEESLSWLDVDIVLPSGTVQELKEDDMEGLTDEEICRRKYGRYAPIIAALGEPSFLPTSRMRRAASKPTMVGRSNTFRPGQKEAIRKEMCELVDTEANYVQKLLELHDNISQDLKSKIADAPETKTRHLQESLDMLFPESLTKILEKNSAFLKDLQASLDSSEEAAMNAIEADEAAEHVETDTADSKDVTGITSLAKTIVKHLPDFEAVYSDYMTANAAFPSTMKTIQKSAHPELIEALTAIGEQKLTSLLIEPVQRLPRYTLYIDTISKQLPVGHPALVTLLKARDIVTNICLSDGGSLKNEDVERRLHQLIEDFESSDNEPARLITMADVMVWDAPFDLEDKQGQQGILIVFTDRIIFVEKINASALSARALQAEVEKPFVVDNEMNRTTPSPKNLRLAFEAQLRTCTTTESMDDKAIIVYKKSNGQVSAPISPAIFLLEGSYAGKASRLAEELVKARLEGRFTEAAREQHSWDVRSAIGGNNELNFFSAVFEHGQISRFSGNLRIEIDLKSQDASSRVDAGVDTLVRLSPGGNAFCSVAMDSVYGSLNREKVTMSELLGSLSRRITPILQAQLSIKESPFAPSLVTRNREILESLDLVLSNDDDPEASAPKSPVKHARPISPVKTLSSFLTNRTNTANGQIPKRTDSGFTAVPNLQPKVIPQIPKPGSRDNSRPSSKDEPSFVSEEIEPTKERVNPFKRLEDILSTYILAIQARKGNVVGRVLKARANADPAQVNELYNSLLEDPNMMVLAAQSSVDVLFASFEKFLQVAWAERLGPVMSKDVLTKIQKEAESRFPVDFEAFFIDCFQDMTPQNQRALRGIVKLLAELLDGTGNDGDRGILTAAFTELLIPGEEPYPYVSLMDRFVEDIEGLFGETVHSSGNDSILSPNLGHGRSKSVNTGSLNSNASSSLRRKFGFGNGVSRENSKSEHESKVGSVWRSLSKNKHGSEPATPRGTIQRTKSTDSDARPQMRRPVSSDRPATLGAFSFERPLSQDSSKLLGSPLSTIGENPRTPGTGPAKKKRRSSLSDLSLLQTPQSSPIRTPASIRLGTIDGSQKEATSPTRIGSPTRNPPRSRLPSSFRKENSPAVTQGNPAGIPRPRANSKQPDEVSITSYSPGKTTTTTARPTSATKPTLPASRIGLSEKPSANAMKIRPSPSPEKTNIASPTSLPTPTKKLRIQSPQRIRERLQSEQRELHQTSSTLQDELSKIGDEIATLAPSRINGRPASVRIPKAATVPGAAPTAIDLAKKLNEVSQTVSSTLSTLQEQNKALSEETVAALTTAESRTKRLDELYREANAENEALYKRFNEELGRVVKAVRGGDGVEEMKRRMKGMEEEMEGLRRERARLRREVVGLRGRLGE</sequence>
<reference evidence="4 5" key="1">
    <citation type="submission" date="2017-05" db="EMBL/GenBank/DDBJ databases">
        <title>Draft genome sequence of Elsinoe australis.</title>
        <authorList>
            <person name="Cheng Q."/>
        </authorList>
    </citation>
    <scope>NUCLEOTIDE SEQUENCE [LARGE SCALE GENOMIC DNA]</scope>
    <source>
        <strain evidence="4 5">NL1</strain>
    </source>
</reference>
<dbReference type="PROSITE" id="PS50010">
    <property type="entry name" value="DH_2"/>
    <property type="match status" value="1"/>
</dbReference>
<feature type="region of interest" description="Disordered" evidence="2">
    <location>
        <begin position="1039"/>
        <end position="1363"/>
    </location>
</feature>
<dbReference type="OrthoDB" id="4066896at2759"/>
<dbReference type="PANTHER" id="PTHR22834">
    <property type="entry name" value="NUCLEAR FUSION PROTEIN FUS2"/>
    <property type="match status" value="1"/>
</dbReference>
<feature type="compositionally biased region" description="Low complexity" evidence="2">
    <location>
        <begin position="1279"/>
        <end position="1293"/>
    </location>
</feature>
<feature type="compositionally biased region" description="Polar residues" evidence="2">
    <location>
        <begin position="1212"/>
        <end position="1228"/>
    </location>
</feature>
<dbReference type="Pfam" id="PF00621">
    <property type="entry name" value="RhoGEF"/>
    <property type="match status" value="1"/>
</dbReference>
<evidence type="ECO:0000256" key="1">
    <source>
        <dbReference type="SAM" id="Coils"/>
    </source>
</evidence>
<dbReference type="InterPro" id="IPR051492">
    <property type="entry name" value="Dynamin-Rho_GEF"/>
</dbReference>
<dbReference type="SUPFAM" id="SSF48065">
    <property type="entry name" value="DBL homology domain (DH-domain)"/>
    <property type="match status" value="1"/>
</dbReference>
<dbReference type="GO" id="GO:0005737">
    <property type="term" value="C:cytoplasm"/>
    <property type="evidence" value="ECO:0007669"/>
    <property type="project" value="TreeGrafter"/>
</dbReference>
<dbReference type="GO" id="GO:0005085">
    <property type="term" value="F:guanyl-nucleotide exchange factor activity"/>
    <property type="evidence" value="ECO:0007669"/>
    <property type="project" value="InterPro"/>
</dbReference>
<dbReference type="SMART" id="SM00325">
    <property type="entry name" value="RhoGEF"/>
    <property type="match status" value="1"/>
</dbReference>
<feature type="compositionally biased region" description="Low complexity" evidence="2">
    <location>
        <begin position="1186"/>
        <end position="1199"/>
    </location>
</feature>
<dbReference type="Gene3D" id="1.20.900.10">
    <property type="entry name" value="Dbl homology (DH) domain"/>
    <property type="match status" value="1"/>
</dbReference>
<evidence type="ECO:0000313" key="5">
    <source>
        <dbReference type="Proteomes" id="UP000243723"/>
    </source>
</evidence>
<feature type="region of interest" description="Disordered" evidence="2">
    <location>
        <begin position="793"/>
        <end position="849"/>
    </location>
</feature>
<comment type="caution">
    <text evidence="4">The sequence shown here is derived from an EMBL/GenBank/DDBJ whole genome shotgun (WGS) entry which is preliminary data.</text>
</comment>
<dbReference type="EMBL" id="NHZQ01000010">
    <property type="protein sequence ID" value="PSK59380.1"/>
    <property type="molecule type" value="Genomic_DNA"/>
</dbReference>
<proteinExistence type="predicted"/>
<feature type="compositionally biased region" description="Basic and acidic residues" evidence="2">
    <location>
        <begin position="1083"/>
        <end position="1092"/>
    </location>
</feature>
<dbReference type="PANTHER" id="PTHR22834:SF21">
    <property type="entry name" value="GUANYL NUCLEOTIDE EXCHANGE FACTOR, PUTATIVE (AFU_ORTHOLOGUE AFUA_5G11890)-RELATED"/>
    <property type="match status" value="1"/>
</dbReference>
<dbReference type="Proteomes" id="UP000243723">
    <property type="component" value="Unassembled WGS sequence"/>
</dbReference>
<dbReference type="InterPro" id="IPR057454">
    <property type="entry name" value="Bud3_C"/>
</dbReference>
<dbReference type="GO" id="GO:0032955">
    <property type="term" value="P:regulation of division septum assembly"/>
    <property type="evidence" value="ECO:0007669"/>
    <property type="project" value="TreeGrafter"/>
</dbReference>
<accession>A0A2P8AFY1</accession>
<feature type="compositionally biased region" description="Polar residues" evidence="2">
    <location>
        <begin position="1152"/>
        <end position="1167"/>
    </location>
</feature>
<keyword evidence="1" id="KW-0175">Coiled coil</keyword>
<keyword evidence="5" id="KW-1185">Reference proteome</keyword>
<evidence type="ECO:0000256" key="2">
    <source>
        <dbReference type="SAM" id="MobiDB-lite"/>
    </source>
</evidence>
<dbReference type="GO" id="GO:0031991">
    <property type="term" value="P:regulation of actomyosin contractile ring contraction"/>
    <property type="evidence" value="ECO:0007669"/>
    <property type="project" value="TreeGrafter"/>
</dbReference>
<gene>
    <name evidence="4" type="ORF">B9Z65_3704</name>
</gene>
<dbReference type="STRING" id="40998.A0A2P8AFY1"/>
<evidence type="ECO:0000313" key="4">
    <source>
        <dbReference type="EMBL" id="PSK59380.1"/>
    </source>
</evidence>
<organism evidence="4 5">
    <name type="scientific">Elsinoe australis</name>
    <dbReference type="NCBI Taxonomy" id="40998"/>
    <lineage>
        <taxon>Eukaryota</taxon>
        <taxon>Fungi</taxon>
        <taxon>Dikarya</taxon>
        <taxon>Ascomycota</taxon>
        <taxon>Pezizomycotina</taxon>
        <taxon>Dothideomycetes</taxon>
        <taxon>Dothideomycetidae</taxon>
        <taxon>Myriangiales</taxon>
        <taxon>Elsinoaceae</taxon>
        <taxon>Elsinoe</taxon>
    </lineage>
</organism>